<comment type="caution">
    <text evidence="2">The sequence shown here is derived from an EMBL/GenBank/DDBJ whole genome shotgun (WGS) entry which is preliminary data.</text>
</comment>
<organism evidence="2 3">
    <name type="scientific">Syncephalastrum racemosum</name>
    <name type="common">Filamentous fungus</name>
    <dbReference type="NCBI Taxonomy" id="13706"/>
    <lineage>
        <taxon>Eukaryota</taxon>
        <taxon>Fungi</taxon>
        <taxon>Fungi incertae sedis</taxon>
        <taxon>Mucoromycota</taxon>
        <taxon>Mucoromycotina</taxon>
        <taxon>Mucoromycetes</taxon>
        <taxon>Mucorales</taxon>
        <taxon>Syncephalastraceae</taxon>
        <taxon>Syncephalastrum</taxon>
    </lineage>
</organism>
<dbReference type="EMBL" id="MCGN01000008">
    <property type="protein sequence ID" value="ORY93728.1"/>
    <property type="molecule type" value="Genomic_DNA"/>
</dbReference>
<dbReference type="InParanoid" id="A0A1X2H5H7"/>
<dbReference type="OrthoDB" id="10672733at2759"/>
<evidence type="ECO:0000256" key="1">
    <source>
        <dbReference type="SAM" id="MobiDB-lite"/>
    </source>
</evidence>
<keyword evidence="3" id="KW-1185">Reference proteome</keyword>
<gene>
    <name evidence="2" type="ORF">BCR43DRAFT_551386</name>
</gene>
<dbReference type="Proteomes" id="UP000242180">
    <property type="component" value="Unassembled WGS sequence"/>
</dbReference>
<reference evidence="2 3" key="1">
    <citation type="submission" date="2016-07" db="EMBL/GenBank/DDBJ databases">
        <title>Pervasive Adenine N6-methylation of Active Genes in Fungi.</title>
        <authorList>
            <consortium name="DOE Joint Genome Institute"/>
            <person name="Mondo S.J."/>
            <person name="Dannebaum R.O."/>
            <person name="Kuo R.C."/>
            <person name="Labutti K."/>
            <person name="Haridas S."/>
            <person name="Kuo A."/>
            <person name="Salamov A."/>
            <person name="Ahrendt S.R."/>
            <person name="Lipzen A."/>
            <person name="Sullivan W."/>
            <person name="Andreopoulos W.B."/>
            <person name="Clum A."/>
            <person name="Lindquist E."/>
            <person name="Daum C."/>
            <person name="Ramamoorthy G.K."/>
            <person name="Gryganskyi A."/>
            <person name="Culley D."/>
            <person name="Magnuson J.K."/>
            <person name="James T.Y."/>
            <person name="O'Malley M.A."/>
            <person name="Stajich J.E."/>
            <person name="Spatafora J.W."/>
            <person name="Visel A."/>
            <person name="Grigoriev I.V."/>
        </authorList>
    </citation>
    <scope>NUCLEOTIDE SEQUENCE [LARGE SCALE GENOMIC DNA]</scope>
    <source>
        <strain evidence="2 3">NRRL 2496</strain>
    </source>
</reference>
<evidence type="ECO:0000313" key="2">
    <source>
        <dbReference type="EMBL" id="ORY93728.1"/>
    </source>
</evidence>
<feature type="compositionally biased region" description="Basic and acidic residues" evidence="1">
    <location>
        <begin position="126"/>
        <end position="135"/>
    </location>
</feature>
<accession>A0A1X2H5H7</accession>
<feature type="compositionally biased region" description="Basic residues" evidence="1">
    <location>
        <begin position="114"/>
        <end position="125"/>
    </location>
</feature>
<dbReference type="AlphaFoldDB" id="A0A1X2H5H7"/>
<evidence type="ECO:0000313" key="3">
    <source>
        <dbReference type="Proteomes" id="UP000242180"/>
    </source>
</evidence>
<protein>
    <submittedName>
        <fullName evidence="2">Uncharacterized protein</fullName>
    </submittedName>
</protein>
<sequence length="339" mass="37947">MTCLVFDSQREFGPKKNTSAQRSARANQALNAAKSSYRKRHTRDRVLNYASAYTRFTRAIKGLIFQAGMRLAVVVAVAGNDYANNPRGVGFKKALQYGESIRHYRSRYYSGPSHGKKRTDRVKKKASQEKRERGSSSRILNIPDDPDVAKLRNYKSTSKNLSLGPDGELVAVHPMSRATSTWTAGLASSVLSAAHRRHPEYVDLAVSQARAITSAVRGEVDTTNVLRRAALRMARIALHSVATSSVYTLEAKRHIYKNFFQSTRCQSIEETFSTNVGQIFGSRAVRFIGILRPKDVVVDHFHGDKLWRYSHKQSEWSSQRLLLGGCPCVGHSSNNRQSE</sequence>
<name>A0A1X2H5H7_SYNRA</name>
<feature type="region of interest" description="Disordered" evidence="1">
    <location>
        <begin position="106"/>
        <end position="143"/>
    </location>
</feature>
<proteinExistence type="predicted"/>